<evidence type="ECO:0000313" key="3">
    <source>
        <dbReference type="Proteomes" id="UP000467841"/>
    </source>
</evidence>
<feature type="compositionally biased region" description="Basic and acidic residues" evidence="1">
    <location>
        <begin position="16"/>
        <end position="28"/>
    </location>
</feature>
<reference evidence="2" key="1">
    <citation type="submission" date="2020-01" db="EMBL/GenBank/DDBJ databases">
        <authorList>
            <person name="Mishra B."/>
        </authorList>
    </citation>
    <scope>NUCLEOTIDE SEQUENCE [LARGE SCALE GENOMIC DNA]</scope>
</reference>
<comment type="caution">
    <text evidence="2">The sequence shown here is derived from an EMBL/GenBank/DDBJ whole genome shotgun (WGS) entry which is preliminary data.</text>
</comment>
<gene>
    <name evidence="2" type="ORF">MERR_LOCUS23261</name>
</gene>
<proteinExistence type="predicted"/>
<evidence type="ECO:0000256" key="1">
    <source>
        <dbReference type="SAM" id="MobiDB-lite"/>
    </source>
</evidence>
<sequence length="110" mass="12933">MGVFTEFGVWINRNMQEPRKDESKRGENAKSSSVSEKDTNIQEPWYWDPAEDPKKKAEYKKSGQHPRSMPLYATDPKYYDLAEVFRQVDLWIVPNSKHPWYDAPAKVKVI</sequence>
<protein>
    <submittedName>
        <fullName evidence="2">Uncharacterized protein</fullName>
    </submittedName>
</protein>
<keyword evidence="3" id="KW-1185">Reference proteome</keyword>
<dbReference type="AlphaFoldDB" id="A0A6D2IZG3"/>
<feature type="compositionally biased region" description="Basic and acidic residues" evidence="1">
    <location>
        <begin position="51"/>
        <end position="61"/>
    </location>
</feature>
<accession>A0A6D2IZG3</accession>
<dbReference type="Proteomes" id="UP000467841">
    <property type="component" value="Unassembled WGS sequence"/>
</dbReference>
<name>A0A6D2IZG3_9BRAS</name>
<dbReference type="EMBL" id="CACVBM020001163">
    <property type="protein sequence ID" value="CAA7036026.1"/>
    <property type="molecule type" value="Genomic_DNA"/>
</dbReference>
<evidence type="ECO:0000313" key="2">
    <source>
        <dbReference type="EMBL" id="CAA7036026.1"/>
    </source>
</evidence>
<organism evidence="2 3">
    <name type="scientific">Microthlaspi erraticum</name>
    <dbReference type="NCBI Taxonomy" id="1685480"/>
    <lineage>
        <taxon>Eukaryota</taxon>
        <taxon>Viridiplantae</taxon>
        <taxon>Streptophyta</taxon>
        <taxon>Embryophyta</taxon>
        <taxon>Tracheophyta</taxon>
        <taxon>Spermatophyta</taxon>
        <taxon>Magnoliopsida</taxon>
        <taxon>eudicotyledons</taxon>
        <taxon>Gunneridae</taxon>
        <taxon>Pentapetalae</taxon>
        <taxon>rosids</taxon>
        <taxon>malvids</taxon>
        <taxon>Brassicales</taxon>
        <taxon>Brassicaceae</taxon>
        <taxon>Coluteocarpeae</taxon>
        <taxon>Microthlaspi</taxon>
    </lineage>
</organism>
<feature type="region of interest" description="Disordered" evidence="1">
    <location>
        <begin position="15"/>
        <end position="67"/>
    </location>
</feature>